<dbReference type="Gene3D" id="1.20.140.10">
    <property type="entry name" value="Butyryl-CoA Dehydrogenase, subunit A, domain 3"/>
    <property type="match status" value="1"/>
</dbReference>
<evidence type="ECO:0000256" key="1">
    <source>
        <dbReference type="ARBA" id="ARBA00001974"/>
    </source>
</evidence>
<dbReference type="InterPro" id="IPR006091">
    <property type="entry name" value="Acyl-CoA_Oxase/DH_mid-dom"/>
</dbReference>
<dbReference type="PIRSF" id="PIRSF016578">
    <property type="entry name" value="HsaA"/>
    <property type="match status" value="1"/>
</dbReference>
<comment type="cofactor">
    <cofactor evidence="1">
        <name>FAD</name>
        <dbReference type="ChEBI" id="CHEBI:57692"/>
    </cofactor>
</comment>
<evidence type="ECO:0000259" key="8">
    <source>
        <dbReference type="Pfam" id="PF02771"/>
    </source>
</evidence>
<proteinExistence type="inferred from homology"/>
<sequence length="377" mass="41648">MKKFYVSDEQSNIIELAKKILEKELVPCLGECEKNGTFPMEVFKSLYDAGLYGLDVPEKYGGMGISHETSFKLNEEMAWYDAGFAFSFRLGSLVANLVYMAGTEYLKQYVSELVLSGKIGAFCLTEAEAGSDAAAIRTTAKREGDEYVLNGVKSFISNGAIADFFIIAATIDRNLKHKGITLFLVEKERGVKVGKVEDKMGLKTSLTSEVILEDVRIPADHLIGEEGKGFVYAMKDMDSIRPMSMTYAVGIMQRALDEAVNYAKTRKTFGKPIIANQGLAFILADMQKLIHVSRSSLLYIAKELDEGHPLNGIGSSAKIFVSDCAMKVTVDAVQVFGGYGYMKEYPVEKLMRDAKIFSIFEGTNQIQQTILTSMLSQ</sequence>
<evidence type="ECO:0000259" key="6">
    <source>
        <dbReference type="Pfam" id="PF00441"/>
    </source>
</evidence>
<dbReference type="GO" id="GO:0003995">
    <property type="term" value="F:acyl-CoA dehydrogenase activity"/>
    <property type="evidence" value="ECO:0007669"/>
    <property type="project" value="InterPro"/>
</dbReference>
<evidence type="ECO:0000256" key="4">
    <source>
        <dbReference type="ARBA" id="ARBA00022827"/>
    </source>
</evidence>
<name>A0A644WVS9_9ZZZZ</name>
<dbReference type="Pfam" id="PF00441">
    <property type="entry name" value="Acyl-CoA_dh_1"/>
    <property type="match status" value="1"/>
</dbReference>
<dbReference type="PROSITE" id="PS00073">
    <property type="entry name" value="ACYL_COA_DH_2"/>
    <property type="match status" value="1"/>
</dbReference>
<gene>
    <name evidence="9" type="primary">acdA_13</name>
    <name evidence="9" type="ORF">SDC9_54337</name>
</gene>
<evidence type="ECO:0000256" key="5">
    <source>
        <dbReference type="ARBA" id="ARBA00023002"/>
    </source>
</evidence>
<dbReference type="PANTHER" id="PTHR43884:SF12">
    <property type="entry name" value="ISOVALERYL-COA DEHYDROGENASE, MITOCHONDRIAL-RELATED"/>
    <property type="match status" value="1"/>
</dbReference>
<evidence type="ECO:0000256" key="2">
    <source>
        <dbReference type="ARBA" id="ARBA00009347"/>
    </source>
</evidence>
<keyword evidence="3" id="KW-0285">Flavoprotein</keyword>
<evidence type="ECO:0000259" key="7">
    <source>
        <dbReference type="Pfam" id="PF02770"/>
    </source>
</evidence>
<accession>A0A644WVS9</accession>
<organism evidence="9">
    <name type="scientific">bioreactor metagenome</name>
    <dbReference type="NCBI Taxonomy" id="1076179"/>
    <lineage>
        <taxon>unclassified sequences</taxon>
        <taxon>metagenomes</taxon>
        <taxon>ecological metagenomes</taxon>
    </lineage>
</organism>
<dbReference type="Pfam" id="PF02770">
    <property type="entry name" value="Acyl-CoA_dh_M"/>
    <property type="match status" value="1"/>
</dbReference>
<feature type="domain" description="Acyl-CoA dehydrogenase/oxidase C-terminal" evidence="6">
    <location>
        <begin position="227"/>
        <end position="371"/>
    </location>
</feature>
<dbReference type="InterPro" id="IPR009075">
    <property type="entry name" value="AcylCo_DH/oxidase_C"/>
</dbReference>
<dbReference type="Gene3D" id="1.10.540.10">
    <property type="entry name" value="Acyl-CoA dehydrogenase/oxidase, N-terminal domain"/>
    <property type="match status" value="1"/>
</dbReference>
<dbReference type="EC" id="1.3.99.-" evidence="9"/>
<keyword evidence="4" id="KW-0274">FAD</keyword>
<dbReference type="Gene3D" id="2.40.110.10">
    <property type="entry name" value="Butyryl-CoA Dehydrogenase, subunit A, domain 2"/>
    <property type="match status" value="1"/>
</dbReference>
<dbReference type="InterPro" id="IPR009100">
    <property type="entry name" value="AcylCoA_DH/oxidase_NM_dom_sf"/>
</dbReference>
<protein>
    <submittedName>
        <fullName evidence="9">Acyl-CoA dehydrogenase</fullName>
        <ecNumber evidence="9">1.3.99.-</ecNumber>
    </submittedName>
</protein>
<dbReference type="SUPFAM" id="SSF47203">
    <property type="entry name" value="Acyl-CoA dehydrogenase C-terminal domain-like"/>
    <property type="match status" value="1"/>
</dbReference>
<evidence type="ECO:0000313" key="9">
    <source>
        <dbReference type="EMBL" id="MPM08025.1"/>
    </source>
</evidence>
<dbReference type="Pfam" id="PF02771">
    <property type="entry name" value="Acyl-CoA_dh_N"/>
    <property type="match status" value="1"/>
</dbReference>
<dbReference type="InterPro" id="IPR037069">
    <property type="entry name" value="AcylCoA_DH/ox_N_sf"/>
</dbReference>
<dbReference type="InterPro" id="IPR036250">
    <property type="entry name" value="AcylCo_DH-like_C"/>
</dbReference>
<dbReference type="SUPFAM" id="SSF56645">
    <property type="entry name" value="Acyl-CoA dehydrogenase NM domain-like"/>
    <property type="match status" value="1"/>
</dbReference>
<dbReference type="FunFam" id="1.20.140.10:FF:000011">
    <property type="entry name" value="Medium-chain specific acyl-CoA dehydrogenase, mitochondrial"/>
    <property type="match status" value="1"/>
</dbReference>
<dbReference type="GO" id="GO:0050660">
    <property type="term" value="F:flavin adenine dinucleotide binding"/>
    <property type="evidence" value="ECO:0007669"/>
    <property type="project" value="InterPro"/>
</dbReference>
<keyword evidence="5 9" id="KW-0560">Oxidoreductase</keyword>
<dbReference type="InterPro" id="IPR046373">
    <property type="entry name" value="Acyl-CoA_Oxase/DH_mid-dom_sf"/>
</dbReference>
<dbReference type="InterPro" id="IPR013786">
    <property type="entry name" value="AcylCoA_DH/ox_N"/>
</dbReference>
<dbReference type="PANTHER" id="PTHR43884">
    <property type="entry name" value="ACYL-COA DEHYDROGENASE"/>
    <property type="match status" value="1"/>
</dbReference>
<dbReference type="FunFam" id="2.40.110.10:FF:000001">
    <property type="entry name" value="Acyl-CoA dehydrogenase, mitochondrial"/>
    <property type="match status" value="1"/>
</dbReference>
<feature type="domain" description="Acyl-CoA oxidase/dehydrogenase middle" evidence="7">
    <location>
        <begin position="121"/>
        <end position="215"/>
    </location>
</feature>
<reference evidence="9" key="1">
    <citation type="submission" date="2019-08" db="EMBL/GenBank/DDBJ databases">
        <authorList>
            <person name="Kucharzyk K."/>
            <person name="Murdoch R.W."/>
            <person name="Higgins S."/>
            <person name="Loffler F."/>
        </authorList>
    </citation>
    <scope>NUCLEOTIDE SEQUENCE</scope>
</reference>
<comment type="similarity">
    <text evidence="2">Belongs to the acyl-CoA dehydrogenase family.</text>
</comment>
<dbReference type="PROSITE" id="PS00072">
    <property type="entry name" value="ACYL_COA_DH_1"/>
    <property type="match status" value="1"/>
</dbReference>
<dbReference type="AlphaFoldDB" id="A0A644WVS9"/>
<evidence type="ECO:0000256" key="3">
    <source>
        <dbReference type="ARBA" id="ARBA00022630"/>
    </source>
</evidence>
<dbReference type="InterPro" id="IPR006089">
    <property type="entry name" value="Acyl-CoA_DH_CS"/>
</dbReference>
<dbReference type="EMBL" id="VSSQ01001402">
    <property type="protein sequence ID" value="MPM08025.1"/>
    <property type="molecule type" value="Genomic_DNA"/>
</dbReference>
<comment type="caution">
    <text evidence="9">The sequence shown here is derived from an EMBL/GenBank/DDBJ whole genome shotgun (WGS) entry which is preliminary data.</text>
</comment>
<feature type="domain" description="Acyl-CoA dehydrogenase/oxidase N-terminal" evidence="8">
    <location>
        <begin position="7"/>
        <end position="117"/>
    </location>
</feature>